<dbReference type="GO" id="GO:0005829">
    <property type="term" value="C:cytosol"/>
    <property type="evidence" value="ECO:0007669"/>
    <property type="project" value="TreeGrafter"/>
</dbReference>
<dbReference type="GO" id="GO:0043139">
    <property type="term" value="F:5'-3' DNA helicase activity"/>
    <property type="evidence" value="ECO:0007669"/>
    <property type="project" value="UniProtKB-EC"/>
</dbReference>
<evidence type="ECO:0000313" key="15">
    <source>
        <dbReference type="Proteomes" id="UP000320055"/>
    </source>
</evidence>
<dbReference type="Gene3D" id="3.40.50.300">
    <property type="entry name" value="P-loop containing nucleotide triphosphate hydrolases"/>
    <property type="match status" value="1"/>
</dbReference>
<keyword evidence="3 12" id="KW-0235">DNA replication</keyword>
<dbReference type="InterPro" id="IPR007693">
    <property type="entry name" value="DNA_helicase_DnaB-like_N"/>
</dbReference>
<dbReference type="InterPro" id="IPR016136">
    <property type="entry name" value="DNA_helicase_N/primase_C"/>
</dbReference>
<reference evidence="14 15" key="1">
    <citation type="submission" date="2019-01" db="EMBL/GenBank/DDBJ databases">
        <authorList>
            <person name="Brito A."/>
        </authorList>
    </citation>
    <scope>NUCLEOTIDE SEQUENCE [LARGE SCALE GENOMIC DNA]</scope>
    <source>
        <strain evidence="14">1</strain>
    </source>
</reference>
<dbReference type="SUPFAM" id="SSF48024">
    <property type="entry name" value="N-terminal domain of DnaB helicase"/>
    <property type="match status" value="1"/>
</dbReference>
<evidence type="ECO:0000256" key="12">
    <source>
        <dbReference type="RuleBase" id="RU362085"/>
    </source>
</evidence>
<feature type="domain" description="SF4 helicase" evidence="13">
    <location>
        <begin position="172"/>
        <end position="438"/>
    </location>
</feature>
<dbReference type="Pfam" id="PF00772">
    <property type="entry name" value="DnaB"/>
    <property type="match status" value="1"/>
</dbReference>
<keyword evidence="7 12" id="KW-0067">ATP-binding</keyword>
<keyword evidence="2 12" id="KW-0639">Primosome</keyword>
<protein>
    <recommendedName>
        <fullName evidence="11 12">Replicative DNA helicase</fullName>
        <ecNumber evidence="11 12">5.6.2.3</ecNumber>
    </recommendedName>
</protein>
<dbReference type="InterPro" id="IPR007692">
    <property type="entry name" value="DNA_helicase_DnaB"/>
</dbReference>
<evidence type="ECO:0000313" key="14">
    <source>
        <dbReference type="EMBL" id="VEP18265.1"/>
    </source>
</evidence>
<evidence type="ECO:0000256" key="5">
    <source>
        <dbReference type="ARBA" id="ARBA00022801"/>
    </source>
</evidence>
<dbReference type="InterPro" id="IPR036185">
    <property type="entry name" value="DNA_heli_DnaB-like_N_sf"/>
</dbReference>
<keyword evidence="15" id="KW-1185">Reference proteome</keyword>
<evidence type="ECO:0000256" key="10">
    <source>
        <dbReference type="ARBA" id="ARBA00048954"/>
    </source>
</evidence>
<dbReference type="PROSITE" id="PS51199">
    <property type="entry name" value="SF4_HELICASE"/>
    <property type="match status" value="1"/>
</dbReference>
<dbReference type="InterPro" id="IPR007694">
    <property type="entry name" value="DNA_helicase_DnaB-like_C"/>
</dbReference>
<organism evidence="14 15">
    <name type="scientific">Hyella patelloides LEGE 07179</name>
    <dbReference type="NCBI Taxonomy" id="945734"/>
    <lineage>
        <taxon>Bacteria</taxon>
        <taxon>Bacillati</taxon>
        <taxon>Cyanobacteriota</taxon>
        <taxon>Cyanophyceae</taxon>
        <taxon>Pleurocapsales</taxon>
        <taxon>Hyellaceae</taxon>
        <taxon>Hyella</taxon>
    </lineage>
</organism>
<dbReference type="Proteomes" id="UP000320055">
    <property type="component" value="Unassembled WGS sequence"/>
</dbReference>
<dbReference type="CDD" id="cd00984">
    <property type="entry name" value="DnaB_C"/>
    <property type="match status" value="1"/>
</dbReference>
<dbReference type="EMBL" id="CAACVJ010000680">
    <property type="protein sequence ID" value="VEP18265.1"/>
    <property type="molecule type" value="Genomic_DNA"/>
</dbReference>
<dbReference type="Pfam" id="PF03796">
    <property type="entry name" value="DnaB_C"/>
    <property type="match status" value="1"/>
</dbReference>
<dbReference type="GO" id="GO:0005524">
    <property type="term" value="F:ATP binding"/>
    <property type="evidence" value="ECO:0007669"/>
    <property type="project" value="UniProtKB-UniRule"/>
</dbReference>
<dbReference type="RefSeq" id="WP_144867484.1">
    <property type="nucleotide sequence ID" value="NZ_LR213831.1"/>
</dbReference>
<keyword evidence="5 12" id="KW-0378">Hydrolase</keyword>
<dbReference type="OrthoDB" id="9773982at2"/>
<evidence type="ECO:0000256" key="2">
    <source>
        <dbReference type="ARBA" id="ARBA00022515"/>
    </source>
</evidence>
<evidence type="ECO:0000256" key="4">
    <source>
        <dbReference type="ARBA" id="ARBA00022741"/>
    </source>
</evidence>
<evidence type="ECO:0000256" key="11">
    <source>
        <dbReference type="NCBIfam" id="TIGR00665"/>
    </source>
</evidence>
<dbReference type="PANTHER" id="PTHR30153">
    <property type="entry name" value="REPLICATIVE DNA HELICASE DNAB"/>
    <property type="match status" value="1"/>
</dbReference>
<evidence type="ECO:0000256" key="8">
    <source>
        <dbReference type="ARBA" id="ARBA00023125"/>
    </source>
</evidence>
<dbReference type="Gene3D" id="1.10.860.10">
    <property type="entry name" value="DNAb Helicase, Chain A"/>
    <property type="match status" value="1"/>
</dbReference>
<dbReference type="NCBIfam" id="TIGR00665">
    <property type="entry name" value="DnaB"/>
    <property type="match status" value="1"/>
</dbReference>
<accession>A0A563W3M5</accession>
<dbReference type="GO" id="GO:0006269">
    <property type="term" value="P:DNA replication, synthesis of primer"/>
    <property type="evidence" value="ECO:0007669"/>
    <property type="project" value="UniProtKB-UniRule"/>
</dbReference>
<evidence type="ECO:0000256" key="6">
    <source>
        <dbReference type="ARBA" id="ARBA00022806"/>
    </source>
</evidence>
<evidence type="ECO:0000259" key="13">
    <source>
        <dbReference type="PROSITE" id="PS51199"/>
    </source>
</evidence>
<keyword evidence="8 12" id="KW-0238">DNA-binding</keyword>
<name>A0A563W3M5_9CYAN</name>
<dbReference type="GO" id="GO:0003677">
    <property type="term" value="F:DNA binding"/>
    <property type="evidence" value="ECO:0007669"/>
    <property type="project" value="UniProtKB-UniRule"/>
</dbReference>
<comment type="similarity">
    <text evidence="1 12">Belongs to the helicase family. DnaB subfamily.</text>
</comment>
<dbReference type="InterPro" id="IPR003593">
    <property type="entry name" value="AAA+_ATPase"/>
</dbReference>
<dbReference type="AlphaFoldDB" id="A0A563W3M5"/>
<dbReference type="SUPFAM" id="SSF52540">
    <property type="entry name" value="P-loop containing nucleoside triphosphate hydrolases"/>
    <property type="match status" value="1"/>
</dbReference>
<keyword evidence="4 12" id="KW-0547">Nucleotide-binding</keyword>
<dbReference type="GO" id="GO:0016887">
    <property type="term" value="F:ATP hydrolysis activity"/>
    <property type="evidence" value="ECO:0007669"/>
    <property type="project" value="RHEA"/>
</dbReference>
<evidence type="ECO:0000256" key="3">
    <source>
        <dbReference type="ARBA" id="ARBA00022705"/>
    </source>
</evidence>
<evidence type="ECO:0000256" key="1">
    <source>
        <dbReference type="ARBA" id="ARBA00008428"/>
    </source>
</evidence>
<keyword evidence="6 12" id="KW-0347">Helicase</keyword>
<keyword evidence="9" id="KW-0413">Isomerase</keyword>
<evidence type="ECO:0000256" key="9">
    <source>
        <dbReference type="ARBA" id="ARBA00023235"/>
    </source>
</evidence>
<proteinExistence type="inferred from homology"/>
<gene>
    <name evidence="14" type="ORF">H1P_730006</name>
</gene>
<dbReference type="InterPro" id="IPR027417">
    <property type="entry name" value="P-loop_NTPase"/>
</dbReference>
<dbReference type="GO" id="GO:1990077">
    <property type="term" value="C:primosome complex"/>
    <property type="evidence" value="ECO:0007669"/>
    <property type="project" value="UniProtKB-UniRule"/>
</dbReference>
<sequence length="438" mass="48747">MTDNDTFLGNIEAEEAILGGILLDPQAISIVADMLPVEAFCLQAHQRIYQTALELYQKDKPTDLMAVSTWLADHKLLDEVGGTTKLGQLVNRTVSAVNIDRYALIILNKYQRRQLVRVGHEIVELGYDTTTEIETIFDTSEEKIFNLTTNKQDKFQPKLISDCLASVFNKIEQGSSPAYPTGLTDLDSLIGGLIKQDLIVVAGRPSMGKSWFACYLADYIAKNENKPVVFFSAEMSQEQLTKRFLSMHTGIDSQRLMHNQIYEDEYDSLVEGLGNLAELPIIIDDTPASELTPTRMRSVLRRIQSERGELGLVVLDYIQKLGDRAAGNRAQTIGKYSGACKDIAKTFNAPFVVLAQINRGVEGQSNKRPSMADIKDSGDIEQDMDLGLLLYRDEYYKSDTDDKGIMEIIVGKNRNGATGTCKVMFDPSIGNFNSLNTE</sequence>
<dbReference type="SMART" id="SM00382">
    <property type="entry name" value="AAA"/>
    <property type="match status" value="1"/>
</dbReference>
<comment type="catalytic activity">
    <reaction evidence="10 12">
        <text>ATP + H2O = ADP + phosphate + H(+)</text>
        <dbReference type="Rhea" id="RHEA:13065"/>
        <dbReference type="ChEBI" id="CHEBI:15377"/>
        <dbReference type="ChEBI" id="CHEBI:15378"/>
        <dbReference type="ChEBI" id="CHEBI:30616"/>
        <dbReference type="ChEBI" id="CHEBI:43474"/>
        <dbReference type="ChEBI" id="CHEBI:456216"/>
        <dbReference type="EC" id="5.6.2.3"/>
    </reaction>
</comment>
<evidence type="ECO:0000256" key="7">
    <source>
        <dbReference type="ARBA" id="ARBA00022840"/>
    </source>
</evidence>
<dbReference type="PANTHER" id="PTHR30153:SF2">
    <property type="entry name" value="REPLICATIVE DNA HELICASE"/>
    <property type="match status" value="1"/>
</dbReference>
<comment type="function">
    <text evidence="12">The main replicative DNA helicase, it participates in initiation and elongation during chromosome replication. Travels ahead of the DNA replisome, separating dsDNA into templates for DNA synthesis. A processive ATP-dependent 5'-3' DNA helicase it has DNA-dependent ATPase activity.</text>
</comment>
<dbReference type="EC" id="5.6.2.3" evidence="11 12"/>